<organism evidence="5 6">
    <name type="scientific">Labilibaculum antarcticum</name>
    <dbReference type="NCBI Taxonomy" id="1717717"/>
    <lineage>
        <taxon>Bacteria</taxon>
        <taxon>Pseudomonadati</taxon>
        <taxon>Bacteroidota</taxon>
        <taxon>Bacteroidia</taxon>
        <taxon>Marinilabiliales</taxon>
        <taxon>Marinifilaceae</taxon>
        <taxon>Labilibaculum</taxon>
    </lineage>
</organism>
<dbReference type="InterPro" id="IPR003313">
    <property type="entry name" value="AraC-bd"/>
</dbReference>
<dbReference type="InterPro" id="IPR009057">
    <property type="entry name" value="Homeodomain-like_sf"/>
</dbReference>
<evidence type="ECO:0000313" key="6">
    <source>
        <dbReference type="Proteomes" id="UP000218267"/>
    </source>
</evidence>
<dbReference type="AlphaFoldDB" id="A0A1Y1CML5"/>
<keyword evidence="2" id="KW-0238">DNA-binding</keyword>
<dbReference type="OrthoDB" id="1096411at2"/>
<dbReference type="Pfam" id="PF02311">
    <property type="entry name" value="AraC_binding"/>
    <property type="match status" value="1"/>
</dbReference>
<keyword evidence="3" id="KW-0804">Transcription</keyword>
<dbReference type="PROSITE" id="PS01124">
    <property type="entry name" value="HTH_ARAC_FAMILY_2"/>
    <property type="match status" value="1"/>
</dbReference>
<evidence type="ECO:0000259" key="4">
    <source>
        <dbReference type="PROSITE" id="PS01124"/>
    </source>
</evidence>
<dbReference type="EMBL" id="AP018042">
    <property type="protein sequence ID" value="BAX81656.1"/>
    <property type="molecule type" value="Genomic_DNA"/>
</dbReference>
<gene>
    <name evidence="5" type="ORF">ALGA_3358</name>
</gene>
<dbReference type="GO" id="GO:0003700">
    <property type="term" value="F:DNA-binding transcription factor activity"/>
    <property type="evidence" value="ECO:0007669"/>
    <property type="project" value="InterPro"/>
</dbReference>
<evidence type="ECO:0000256" key="2">
    <source>
        <dbReference type="ARBA" id="ARBA00023125"/>
    </source>
</evidence>
<accession>A0A1Y1CML5</accession>
<dbReference type="RefSeq" id="WP_096431254.1">
    <property type="nucleotide sequence ID" value="NZ_AP018042.1"/>
</dbReference>
<dbReference type="InterPro" id="IPR037923">
    <property type="entry name" value="HTH-like"/>
</dbReference>
<dbReference type="SUPFAM" id="SSF51215">
    <property type="entry name" value="Regulatory protein AraC"/>
    <property type="match status" value="1"/>
</dbReference>
<dbReference type="KEGG" id="mbas:ALGA_3358"/>
<dbReference type="InterPro" id="IPR018060">
    <property type="entry name" value="HTH_AraC"/>
</dbReference>
<evidence type="ECO:0000256" key="1">
    <source>
        <dbReference type="ARBA" id="ARBA00023015"/>
    </source>
</evidence>
<feature type="domain" description="HTH araC/xylS-type" evidence="4">
    <location>
        <begin position="187"/>
        <end position="285"/>
    </location>
</feature>
<evidence type="ECO:0000313" key="5">
    <source>
        <dbReference type="EMBL" id="BAX81656.1"/>
    </source>
</evidence>
<dbReference type="GO" id="GO:0043565">
    <property type="term" value="F:sequence-specific DNA binding"/>
    <property type="evidence" value="ECO:0007669"/>
    <property type="project" value="InterPro"/>
</dbReference>
<reference evidence="6" key="2">
    <citation type="journal article" date="2020" name="Antonie Van Leeuwenhoek">
        <title>Labilibaculum antarcticum sp. nov., a novel facultative anaerobic, psychrotorelant bacterium isolated from marine sediment of Antarctica.</title>
        <authorList>
            <person name="Watanabe M."/>
            <person name="Kojima H."/>
            <person name="Fukui M."/>
        </authorList>
    </citation>
    <scope>NUCLEOTIDE SEQUENCE [LARGE SCALE GENOMIC DNA]</scope>
    <source>
        <strain evidence="6">SPP2</strain>
    </source>
</reference>
<keyword evidence="6" id="KW-1185">Reference proteome</keyword>
<dbReference type="SMART" id="SM00342">
    <property type="entry name" value="HTH_ARAC"/>
    <property type="match status" value="1"/>
</dbReference>
<dbReference type="SUPFAM" id="SSF46689">
    <property type="entry name" value="Homeodomain-like"/>
    <property type="match status" value="1"/>
</dbReference>
<proteinExistence type="predicted"/>
<sequence>MEKIEKYHLHKNDYSKLHFEINDAGSYFERNHERASHPHRHSFYQLIWFKEEGRHYVDYEVIHHSANSLFFINKNQIHYFCPGSANEGYLFHFNDFFIDRYNPALLDRFHISIFNEIGDAYVQFGHSEVEKLKAITSFIEEEMKTQDYFYKEQIFTLFQSILFDVERARKKQGVQSFDTDKAYTLAVRFSNMVGAKIKEFWSIERYAEVLLTTPKKLSASCKKYLMDTPAGIIRQKKILEAKRMLANQKVAIKEIAYFLGFEDPTYFTKYFKKATGLTPKDFQHTIVL</sequence>
<protein>
    <recommendedName>
        <fullName evidence="4">HTH araC/xylS-type domain-containing protein</fullName>
    </recommendedName>
</protein>
<dbReference type="Proteomes" id="UP000218267">
    <property type="component" value="Chromosome"/>
</dbReference>
<keyword evidence="1" id="KW-0805">Transcription regulation</keyword>
<dbReference type="InterPro" id="IPR020449">
    <property type="entry name" value="Tscrpt_reg_AraC-type_HTH"/>
</dbReference>
<dbReference type="Gene3D" id="1.10.10.60">
    <property type="entry name" value="Homeodomain-like"/>
    <property type="match status" value="1"/>
</dbReference>
<dbReference type="PANTHER" id="PTHR43280">
    <property type="entry name" value="ARAC-FAMILY TRANSCRIPTIONAL REGULATOR"/>
    <property type="match status" value="1"/>
</dbReference>
<name>A0A1Y1CML5_9BACT</name>
<reference evidence="5 6" key="1">
    <citation type="journal article" date="2018" name="Mar. Genomics">
        <title>Complete genome sequence of Marinifilaceae bacterium strain SPP2, isolated from the Antarctic marine sediment.</title>
        <authorList>
            <person name="Watanabe M."/>
            <person name="Kojima H."/>
            <person name="Fukui M."/>
        </authorList>
    </citation>
    <scope>NUCLEOTIDE SEQUENCE [LARGE SCALE GENOMIC DNA]</scope>
    <source>
        <strain evidence="5 6">SPP2</strain>
    </source>
</reference>
<evidence type="ECO:0000256" key="3">
    <source>
        <dbReference type="ARBA" id="ARBA00023163"/>
    </source>
</evidence>
<dbReference type="PRINTS" id="PR00032">
    <property type="entry name" value="HTHARAC"/>
</dbReference>
<dbReference type="Pfam" id="PF12833">
    <property type="entry name" value="HTH_18"/>
    <property type="match status" value="1"/>
</dbReference>
<dbReference type="PANTHER" id="PTHR43280:SF32">
    <property type="entry name" value="TRANSCRIPTIONAL REGULATORY PROTEIN"/>
    <property type="match status" value="1"/>
</dbReference>